<evidence type="ECO:0000256" key="1">
    <source>
        <dbReference type="SAM" id="Phobius"/>
    </source>
</evidence>
<evidence type="ECO:0000313" key="3">
    <source>
        <dbReference type="Proteomes" id="UP001627154"/>
    </source>
</evidence>
<feature type="transmembrane region" description="Helical" evidence="1">
    <location>
        <begin position="83"/>
        <end position="107"/>
    </location>
</feature>
<accession>A0ABD2WV66</accession>
<keyword evidence="1" id="KW-0472">Membrane</keyword>
<keyword evidence="1" id="KW-0812">Transmembrane</keyword>
<dbReference type="Proteomes" id="UP001627154">
    <property type="component" value="Unassembled WGS sequence"/>
</dbReference>
<keyword evidence="1" id="KW-1133">Transmembrane helix</keyword>
<dbReference type="EMBL" id="JBJJXI010000071">
    <property type="protein sequence ID" value="KAL3396479.1"/>
    <property type="molecule type" value="Genomic_DNA"/>
</dbReference>
<evidence type="ECO:0000313" key="2">
    <source>
        <dbReference type="EMBL" id="KAL3396479.1"/>
    </source>
</evidence>
<sequence length="152" mass="17526">MQTIAWKAAPAIIADINVYIYVRVLVCCAAREIARCQQQQQRMHSRRARATARRRIDQNAKRAGEGAKKLEHLFSQGTPTVNAYLIAAFMIRIYIYAVVAITHRIFWIDKKPERCSIFQSFQCSMACALNFKICPPNRTKRIRNLHTNNVCI</sequence>
<keyword evidence="3" id="KW-1185">Reference proteome</keyword>
<name>A0ABD2WV66_9HYME</name>
<proteinExistence type="predicted"/>
<dbReference type="AlphaFoldDB" id="A0ABD2WV66"/>
<protein>
    <submittedName>
        <fullName evidence="2">Uncharacterized protein</fullName>
    </submittedName>
</protein>
<organism evidence="2 3">
    <name type="scientific">Trichogramma kaykai</name>
    <dbReference type="NCBI Taxonomy" id="54128"/>
    <lineage>
        <taxon>Eukaryota</taxon>
        <taxon>Metazoa</taxon>
        <taxon>Ecdysozoa</taxon>
        <taxon>Arthropoda</taxon>
        <taxon>Hexapoda</taxon>
        <taxon>Insecta</taxon>
        <taxon>Pterygota</taxon>
        <taxon>Neoptera</taxon>
        <taxon>Endopterygota</taxon>
        <taxon>Hymenoptera</taxon>
        <taxon>Apocrita</taxon>
        <taxon>Proctotrupomorpha</taxon>
        <taxon>Chalcidoidea</taxon>
        <taxon>Trichogrammatidae</taxon>
        <taxon>Trichogramma</taxon>
    </lineage>
</organism>
<reference evidence="2 3" key="1">
    <citation type="journal article" date="2024" name="bioRxiv">
        <title>A reference genome for Trichogramma kaykai: A tiny desert-dwelling parasitoid wasp with competing sex-ratio distorters.</title>
        <authorList>
            <person name="Culotta J."/>
            <person name="Lindsey A.R."/>
        </authorList>
    </citation>
    <scope>NUCLEOTIDE SEQUENCE [LARGE SCALE GENOMIC DNA]</scope>
    <source>
        <strain evidence="2 3">KSX58</strain>
    </source>
</reference>
<gene>
    <name evidence="2" type="ORF">TKK_009640</name>
</gene>
<comment type="caution">
    <text evidence="2">The sequence shown here is derived from an EMBL/GenBank/DDBJ whole genome shotgun (WGS) entry which is preliminary data.</text>
</comment>